<proteinExistence type="predicted"/>
<feature type="compositionally biased region" description="Low complexity" evidence="1">
    <location>
        <begin position="21"/>
        <end position="34"/>
    </location>
</feature>
<dbReference type="RefSeq" id="WP_078422875.1">
    <property type="nucleotide sequence ID" value="NZ_CP017018.1"/>
</dbReference>
<organism evidence="2 3">
    <name type="scientific">Campylobacter pinnipediorum subsp. caledonicus</name>
    <dbReference type="NCBI Taxonomy" id="1874362"/>
    <lineage>
        <taxon>Bacteria</taxon>
        <taxon>Pseudomonadati</taxon>
        <taxon>Campylobacterota</taxon>
        <taxon>Epsilonproteobacteria</taxon>
        <taxon>Campylobacterales</taxon>
        <taxon>Campylobacteraceae</taxon>
        <taxon>Campylobacter</taxon>
    </lineage>
</organism>
<gene>
    <name evidence="2" type="ORF">CPIN18021_0298</name>
</gene>
<feature type="compositionally biased region" description="Low complexity" evidence="1">
    <location>
        <begin position="58"/>
        <end position="83"/>
    </location>
</feature>
<dbReference type="AlphaFoldDB" id="A0A1S6U644"/>
<keyword evidence="3" id="KW-1185">Reference proteome</keyword>
<feature type="compositionally biased region" description="Basic and acidic residues" evidence="1">
    <location>
        <begin position="35"/>
        <end position="57"/>
    </location>
</feature>
<feature type="region of interest" description="Disordered" evidence="1">
    <location>
        <begin position="1"/>
        <end position="88"/>
    </location>
</feature>
<reference evidence="3" key="1">
    <citation type="submission" date="2016-09" db="EMBL/GenBank/DDBJ databases">
        <title>Comparative genomics of the Campylobacter concisus group.</title>
        <authorList>
            <person name="Miller W.G."/>
            <person name="Yee E."/>
            <person name="Chapman M.H."/>
            <person name="Huynh S."/>
            <person name="Bono J.L."/>
            <person name="On S.L.W."/>
            <person name="StLeger J."/>
            <person name="Foster G."/>
            <person name="Parker C.T."/>
        </authorList>
    </citation>
    <scope>NUCLEOTIDE SEQUENCE [LARGE SCALE GENOMIC DNA]</scope>
    <source>
        <strain evidence="3">RM18021</strain>
    </source>
</reference>
<dbReference type="KEGG" id="cpin:CPIN18020_0319"/>
<evidence type="ECO:0000256" key="1">
    <source>
        <dbReference type="SAM" id="MobiDB-lite"/>
    </source>
</evidence>
<accession>A0A1S6U644</accession>
<evidence type="ECO:0000313" key="3">
    <source>
        <dbReference type="Proteomes" id="UP000190868"/>
    </source>
</evidence>
<dbReference type="Proteomes" id="UP000190868">
    <property type="component" value="Chromosome"/>
</dbReference>
<evidence type="ECO:0000313" key="2">
    <source>
        <dbReference type="EMBL" id="AQW87145.1"/>
    </source>
</evidence>
<sequence>MTENEALASLVNELVGDSEVQETQEQGQEAQEQGQESKEETKQEAQEQKGLNPDDIKNALAQALNEQEAQEQQAQEQSQQQAEPTPAELERETLLKELGLSDYNQKMQELQAFKAQQEQMMEQARKQELFNQNINMFEKEFPTIKPEDLGKFAEENGVIDLLGEDYKGWKIVAKAMLNTATPKETPDDIIGTNGATAKSDTFERIKRGESVSNVDIGEELLRGL</sequence>
<dbReference type="EMBL" id="CP017258">
    <property type="protein sequence ID" value="AQW87145.1"/>
    <property type="molecule type" value="Genomic_DNA"/>
</dbReference>
<name>A0A1S6U644_9BACT</name>
<dbReference type="GeneID" id="56565957"/>
<protein>
    <recommendedName>
        <fullName evidence="4">Scaffolding protein</fullName>
    </recommendedName>
</protein>
<evidence type="ECO:0008006" key="4">
    <source>
        <dbReference type="Google" id="ProtNLM"/>
    </source>
</evidence>